<keyword evidence="1" id="KW-1133">Transmembrane helix</keyword>
<feature type="transmembrane region" description="Helical" evidence="1">
    <location>
        <begin position="363"/>
        <end position="384"/>
    </location>
</feature>
<keyword evidence="1" id="KW-0812">Transmembrane</keyword>
<feature type="transmembrane region" description="Helical" evidence="1">
    <location>
        <begin position="91"/>
        <end position="109"/>
    </location>
</feature>
<evidence type="ECO:0000313" key="3">
    <source>
        <dbReference type="Proteomes" id="UP000283587"/>
    </source>
</evidence>
<name>A0A419ABM0_9RHOB</name>
<sequence>MSTSQRMRSYRGPALFSHGFRPFFLLSSAWAALAMGLWIAMLAGAAPLPLAMDPFSWHAHEFLYGYLGGVIGGFVLTAVPNWTGRLPVTGAPLAGLVGLWLLGRVAMALSGLAGWLPVMLADLALGLALLGFLAREIVSGRNWRNLPVLALIGVFAAGNALFHLEAAGGGAAFEGMGMRLGLAAALALIALIGGRIIPSFTRNWLAARKSPHLPVPFNRRDGMVLGLTLAALAGFVAAPQAAPMPWLMLACGAAHLWRLSRWQGPRTRPEPLLWVMHLAYAALALGFWAEAAAGLGLVAPGAARHVWLAGAIGMMTLAVMSRASLGHSGRPLHAGGGTVALYLALLGSVAARLLAGLLPGQPWLLHLSGLLWIAAFGGFALLYLPVLAGPKRAAKAVSGRPGAA</sequence>
<reference evidence="3" key="1">
    <citation type="submission" date="2018-09" db="EMBL/GenBank/DDBJ databases">
        <title>Paracoccus onubensis nov. sp. a moderate halophilic bacterium isolated from Gruta de las Maravillas (Aracena, Spain).</title>
        <authorList>
            <person name="Jurado V."/>
            <person name="Gutierrez-Patricio S."/>
            <person name="Gonzalez-Pimentel J.L."/>
            <person name="Miller A.Z."/>
            <person name="Laiz L."/>
            <person name="Saiz-Jimenez C."/>
        </authorList>
    </citation>
    <scope>NUCLEOTIDE SEQUENCE [LARGE SCALE GENOMIC DNA]</scope>
    <source>
        <strain evidence="3">DSM 26381</strain>
    </source>
</reference>
<evidence type="ECO:0000256" key="1">
    <source>
        <dbReference type="SAM" id="Phobius"/>
    </source>
</evidence>
<feature type="transmembrane region" description="Helical" evidence="1">
    <location>
        <begin position="305"/>
        <end position="325"/>
    </location>
</feature>
<feature type="transmembrane region" description="Helical" evidence="1">
    <location>
        <begin position="115"/>
        <end position="134"/>
    </location>
</feature>
<feature type="transmembrane region" description="Helical" evidence="1">
    <location>
        <begin position="337"/>
        <end position="357"/>
    </location>
</feature>
<protein>
    <submittedName>
        <fullName evidence="2">NnrS family protein</fullName>
    </submittedName>
</protein>
<evidence type="ECO:0000313" key="2">
    <source>
        <dbReference type="EMBL" id="RJL21166.1"/>
    </source>
</evidence>
<proteinExistence type="predicted"/>
<dbReference type="EMBL" id="QZEW01000006">
    <property type="protein sequence ID" value="RJL21166.1"/>
    <property type="molecule type" value="Genomic_DNA"/>
</dbReference>
<dbReference type="InterPro" id="IPR010266">
    <property type="entry name" value="NnrS"/>
</dbReference>
<dbReference type="Proteomes" id="UP000283587">
    <property type="component" value="Unassembled WGS sequence"/>
</dbReference>
<keyword evidence="1" id="KW-0472">Membrane</keyword>
<feature type="transmembrane region" description="Helical" evidence="1">
    <location>
        <begin position="272"/>
        <end position="299"/>
    </location>
</feature>
<comment type="caution">
    <text evidence="2">The sequence shown here is derived from an EMBL/GenBank/DDBJ whole genome shotgun (WGS) entry which is preliminary data.</text>
</comment>
<feature type="transmembrane region" description="Helical" evidence="1">
    <location>
        <begin position="61"/>
        <end position="79"/>
    </location>
</feature>
<feature type="transmembrane region" description="Helical" evidence="1">
    <location>
        <begin position="146"/>
        <end position="164"/>
    </location>
</feature>
<accession>A0A419ABM0</accession>
<keyword evidence="3" id="KW-1185">Reference proteome</keyword>
<gene>
    <name evidence="2" type="ORF">D3P05_01995</name>
</gene>
<feature type="transmembrane region" description="Helical" evidence="1">
    <location>
        <begin position="176"/>
        <end position="201"/>
    </location>
</feature>
<dbReference type="OrthoDB" id="9770040at2"/>
<dbReference type="RefSeq" id="WP_119896519.1">
    <property type="nucleotide sequence ID" value="NZ_QNRC01000002.1"/>
</dbReference>
<dbReference type="AlphaFoldDB" id="A0A419ABM0"/>
<organism evidence="2 3">
    <name type="scientific">Paracoccus siganidrum</name>
    <dbReference type="NCBI Taxonomy" id="1276757"/>
    <lineage>
        <taxon>Bacteria</taxon>
        <taxon>Pseudomonadati</taxon>
        <taxon>Pseudomonadota</taxon>
        <taxon>Alphaproteobacteria</taxon>
        <taxon>Rhodobacterales</taxon>
        <taxon>Paracoccaceae</taxon>
        <taxon>Paracoccus</taxon>
    </lineage>
</organism>
<dbReference type="Pfam" id="PF05940">
    <property type="entry name" value="NnrS"/>
    <property type="match status" value="1"/>
</dbReference>